<evidence type="ECO:0000256" key="1">
    <source>
        <dbReference type="ARBA" id="ARBA00022475"/>
    </source>
</evidence>
<dbReference type="AlphaFoldDB" id="A0A7C5DCY2"/>
<evidence type="ECO:0000256" key="7">
    <source>
        <dbReference type="ARBA" id="ARBA00023136"/>
    </source>
</evidence>
<dbReference type="HAMAP" id="MF_01043">
    <property type="entry name" value="PlsY"/>
    <property type="match status" value="1"/>
</dbReference>
<feature type="transmembrane region" description="Helical" evidence="10">
    <location>
        <begin position="307"/>
        <end position="325"/>
    </location>
</feature>
<feature type="non-terminal residue" evidence="11">
    <location>
        <position position="381"/>
    </location>
</feature>
<feature type="transmembrane region" description="Helical" evidence="10">
    <location>
        <begin position="282"/>
        <end position="301"/>
    </location>
</feature>
<evidence type="ECO:0000256" key="10">
    <source>
        <dbReference type="SAM" id="Phobius"/>
    </source>
</evidence>
<dbReference type="GO" id="GO:0043772">
    <property type="term" value="F:acyl-phosphate glycerol-3-phosphate acyltransferase activity"/>
    <property type="evidence" value="ECO:0007669"/>
    <property type="project" value="InterPro"/>
</dbReference>
<gene>
    <name evidence="11" type="ORF">ENL19_00895</name>
</gene>
<feature type="transmembrane region" description="Helical" evidence="10">
    <location>
        <begin position="133"/>
        <end position="151"/>
    </location>
</feature>
<reference evidence="11" key="1">
    <citation type="journal article" date="2020" name="mSystems">
        <title>Genome- and Community-Level Interaction Insights into Carbon Utilization and Element Cycling Functions of Hydrothermarchaeota in Hydrothermal Sediment.</title>
        <authorList>
            <person name="Zhou Z."/>
            <person name="Liu Y."/>
            <person name="Xu W."/>
            <person name="Pan J."/>
            <person name="Luo Z.H."/>
            <person name="Li M."/>
        </authorList>
    </citation>
    <scope>NUCLEOTIDE SEQUENCE [LARGE SCALE GENOMIC DNA]</scope>
    <source>
        <strain evidence="11">HyVt-74</strain>
    </source>
</reference>
<feature type="transmembrane region" description="Helical" evidence="10">
    <location>
        <begin position="158"/>
        <end position="174"/>
    </location>
</feature>
<comment type="caution">
    <text evidence="11">The sequence shown here is derived from an EMBL/GenBank/DDBJ whole genome shotgun (WGS) entry which is preliminary data.</text>
</comment>
<dbReference type="InterPro" id="IPR003811">
    <property type="entry name" value="G3P_acylTferase_PlsY"/>
</dbReference>
<feature type="transmembrane region" description="Helical" evidence="10">
    <location>
        <begin position="73"/>
        <end position="98"/>
    </location>
</feature>
<keyword evidence="5 10" id="KW-1133">Transmembrane helix</keyword>
<feature type="transmembrane region" description="Helical" evidence="10">
    <location>
        <begin position="241"/>
        <end position="261"/>
    </location>
</feature>
<feature type="transmembrane region" description="Helical" evidence="10">
    <location>
        <begin position="217"/>
        <end position="235"/>
    </location>
</feature>
<feature type="transmembrane region" description="Helical" evidence="10">
    <location>
        <begin position="6"/>
        <end position="28"/>
    </location>
</feature>
<evidence type="ECO:0000256" key="4">
    <source>
        <dbReference type="ARBA" id="ARBA00022692"/>
    </source>
</evidence>
<feature type="transmembrane region" description="Helical" evidence="10">
    <location>
        <begin position="110"/>
        <end position="127"/>
    </location>
</feature>
<dbReference type="GO" id="GO:0008654">
    <property type="term" value="P:phospholipid biosynthetic process"/>
    <property type="evidence" value="ECO:0007669"/>
    <property type="project" value="UniProtKB-KW"/>
</dbReference>
<keyword evidence="1" id="KW-1003">Cell membrane</keyword>
<organism evidence="11">
    <name type="scientific">candidate division WOR-3 bacterium</name>
    <dbReference type="NCBI Taxonomy" id="2052148"/>
    <lineage>
        <taxon>Bacteria</taxon>
        <taxon>Bacteria division WOR-3</taxon>
    </lineage>
</organism>
<accession>A0A7C5DCY2</accession>
<keyword evidence="6" id="KW-0443">Lipid metabolism</keyword>
<dbReference type="Pfam" id="PF02660">
    <property type="entry name" value="G3P_acyltransf"/>
    <property type="match status" value="1"/>
</dbReference>
<evidence type="ECO:0000313" key="11">
    <source>
        <dbReference type="EMBL" id="HHE04600.1"/>
    </source>
</evidence>
<evidence type="ECO:0000256" key="8">
    <source>
        <dbReference type="ARBA" id="ARBA00023209"/>
    </source>
</evidence>
<dbReference type="EMBL" id="DRTB01000059">
    <property type="protein sequence ID" value="HHE04600.1"/>
    <property type="molecule type" value="Genomic_DNA"/>
</dbReference>
<evidence type="ECO:0000256" key="5">
    <source>
        <dbReference type="ARBA" id="ARBA00022989"/>
    </source>
</evidence>
<sequence length="381" mass="42992">MGSCIYLTFGNIIAILLGYLLGSINPSFILGKVIKGIDLRNYGSKNPGTMNAIHIIGGKWAIIPAIYDPLKGIISIYIAQSLGATTFFAYAAGISALIGHCFPFYLKFKGGEGVATAVGILLWGIYIMVRHSYLPYIDILLLIPFTLSILYVSKSGDITGAFILPFLIFAFLSTNPLKSATILTSIVILFILSRNLIHIYQNNLLNFKEISHKIQPWRFWLRPVSLLFIVFYEIFSKQFVVILMGSVALIFLIMDTVRMLNKGVNMFLLKNFILGFKRKEKHKFSSMTIFLISGTVIFLLFSREIAFTVLVFLIFGDMLAKYFGLRYGRHRFFRKSIEGFLMYFTSCIAIGIVLMKFLPINIYEIALVSFTMSIIEILPLG</sequence>
<keyword evidence="9" id="KW-1208">Phospholipid metabolism</keyword>
<keyword evidence="8" id="KW-0594">Phospholipid biosynthesis</keyword>
<evidence type="ECO:0000256" key="9">
    <source>
        <dbReference type="ARBA" id="ARBA00023264"/>
    </source>
</evidence>
<dbReference type="GO" id="GO:0005886">
    <property type="term" value="C:plasma membrane"/>
    <property type="evidence" value="ECO:0007669"/>
    <property type="project" value="InterPro"/>
</dbReference>
<keyword evidence="3" id="KW-0808">Transferase</keyword>
<feature type="transmembrane region" description="Helical" evidence="10">
    <location>
        <begin position="337"/>
        <end position="354"/>
    </location>
</feature>
<dbReference type="PANTHER" id="PTHR30309">
    <property type="entry name" value="INNER MEMBRANE PROTEIN YGIH"/>
    <property type="match status" value="1"/>
</dbReference>
<keyword evidence="2" id="KW-0444">Lipid biosynthesis</keyword>
<evidence type="ECO:0000256" key="6">
    <source>
        <dbReference type="ARBA" id="ARBA00023098"/>
    </source>
</evidence>
<keyword evidence="7 10" id="KW-0472">Membrane</keyword>
<name>A0A7C5DCY2_UNCW3</name>
<dbReference type="SMART" id="SM01207">
    <property type="entry name" value="G3P_acyltransf"/>
    <property type="match status" value="1"/>
</dbReference>
<proteinExistence type="inferred from homology"/>
<dbReference type="PANTHER" id="PTHR30309:SF0">
    <property type="entry name" value="GLYCEROL-3-PHOSPHATE ACYLTRANSFERASE-RELATED"/>
    <property type="match status" value="1"/>
</dbReference>
<keyword evidence="4 10" id="KW-0812">Transmembrane</keyword>
<protein>
    <submittedName>
        <fullName evidence="11">Uncharacterized protein</fullName>
    </submittedName>
</protein>
<feature type="transmembrane region" description="Helical" evidence="10">
    <location>
        <begin position="180"/>
        <end position="197"/>
    </location>
</feature>
<evidence type="ECO:0000256" key="2">
    <source>
        <dbReference type="ARBA" id="ARBA00022516"/>
    </source>
</evidence>
<dbReference type="Proteomes" id="UP000886110">
    <property type="component" value="Unassembled WGS sequence"/>
</dbReference>
<evidence type="ECO:0000256" key="3">
    <source>
        <dbReference type="ARBA" id="ARBA00022679"/>
    </source>
</evidence>